<evidence type="ECO:0000256" key="8">
    <source>
        <dbReference type="ARBA" id="ARBA00022833"/>
    </source>
</evidence>
<dbReference type="InterPro" id="IPR036977">
    <property type="entry name" value="DNA_primase_Znf_CHC2"/>
</dbReference>
<evidence type="ECO:0000256" key="11">
    <source>
        <dbReference type="ARBA" id="ARBA00023163"/>
    </source>
</evidence>
<evidence type="ECO:0000256" key="6">
    <source>
        <dbReference type="ARBA" id="ARBA00022723"/>
    </source>
</evidence>
<dbReference type="Gene3D" id="3.90.980.10">
    <property type="entry name" value="DNA primase, catalytic core, N-terminal domain"/>
    <property type="match status" value="1"/>
</dbReference>
<name>A0ABZ2Y499_9FIRM</name>
<gene>
    <name evidence="12 15" type="primary">dnaG</name>
    <name evidence="15" type="ORF">QBE51_01225</name>
</gene>
<dbReference type="InterPro" id="IPR034151">
    <property type="entry name" value="TOPRIM_DnaG_bac"/>
</dbReference>
<feature type="domain" description="Toprim" evidence="14">
    <location>
        <begin position="256"/>
        <end position="337"/>
    </location>
</feature>
<dbReference type="Pfam" id="PF10410">
    <property type="entry name" value="DnaB_bind"/>
    <property type="match status" value="1"/>
</dbReference>
<comment type="function">
    <text evidence="12 13">RNA polymerase that catalyzes the synthesis of short RNA molecules used as primers for DNA polymerase during DNA replication.</text>
</comment>
<keyword evidence="10 12" id="KW-0238">DNA-binding</keyword>
<keyword evidence="16" id="KW-1185">Reference proteome</keyword>
<organism evidence="15 16">
    <name type="scientific">Defluviitalea saccharophila</name>
    <dbReference type="NCBI Taxonomy" id="879970"/>
    <lineage>
        <taxon>Bacteria</taxon>
        <taxon>Bacillati</taxon>
        <taxon>Bacillota</taxon>
        <taxon>Clostridia</taxon>
        <taxon>Lachnospirales</taxon>
        <taxon>Defluviitaleaceae</taxon>
        <taxon>Defluviitalea</taxon>
    </lineage>
</organism>
<comment type="catalytic activity">
    <reaction evidence="12">
        <text>ssDNA + n NTP = ssDNA/pppN(pN)n-1 hybrid + (n-1) diphosphate.</text>
        <dbReference type="EC" id="2.7.7.101"/>
    </reaction>
</comment>
<evidence type="ECO:0000256" key="5">
    <source>
        <dbReference type="ARBA" id="ARBA00022705"/>
    </source>
</evidence>
<evidence type="ECO:0000256" key="13">
    <source>
        <dbReference type="PIRNR" id="PIRNR002811"/>
    </source>
</evidence>
<dbReference type="Pfam" id="PF01807">
    <property type="entry name" value="Zn_ribbon_DnaG"/>
    <property type="match status" value="1"/>
</dbReference>
<dbReference type="Pfam" id="PF13155">
    <property type="entry name" value="Toprim_2"/>
    <property type="match status" value="1"/>
</dbReference>
<dbReference type="InterPro" id="IPR006295">
    <property type="entry name" value="DNA_primase_DnaG"/>
</dbReference>
<keyword evidence="5 12" id="KW-0235">DNA replication</keyword>
<reference evidence="15 16" key="1">
    <citation type="submission" date="2023-03" db="EMBL/GenBank/DDBJ databases">
        <title>Novel Species.</title>
        <authorList>
            <person name="Ma S."/>
        </authorList>
    </citation>
    <scope>NUCLEOTIDE SEQUENCE [LARGE SCALE GENOMIC DNA]</scope>
    <source>
        <strain evidence="15 16">LIND6LT2</strain>
    </source>
</reference>
<dbReference type="InterPro" id="IPR050219">
    <property type="entry name" value="DnaG_primase"/>
</dbReference>
<evidence type="ECO:0000256" key="12">
    <source>
        <dbReference type="HAMAP-Rule" id="MF_00974"/>
    </source>
</evidence>
<feature type="zinc finger region" description="CHC2-type" evidence="12">
    <location>
        <begin position="38"/>
        <end position="62"/>
    </location>
</feature>
<keyword evidence="3 12" id="KW-0808">Transferase</keyword>
<dbReference type="InterPro" id="IPR006171">
    <property type="entry name" value="TOPRIM_dom"/>
</dbReference>
<keyword evidence="7 12" id="KW-0863">Zinc-finger</keyword>
<dbReference type="Gene3D" id="3.90.580.10">
    <property type="entry name" value="Zinc finger, CHC2-type domain"/>
    <property type="match status" value="1"/>
</dbReference>
<evidence type="ECO:0000256" key="4">
    <source>
        <dbReference type="ARBA" id="ARBA00022695"/>
    </source>
</evidence>
<comment type="subunit">
    <text evidence="12">Monomer. Interacts with DnaB.</text>
</comment>
<dbReference type="PANTHER" id="PTHR30313:SF2">
    <property type="entry name" value="DNA PRIMASE"/>
    <property type="match status" value="1"/>
</dbReference>
<evidence type="ECO:0000256" key="10">
    <source>
        <dbReference type="ARBA" id="ARBA00023125"/>
    </source>
</evidence>
<accession>A0ABZ2Y499</accession>
<dbReference type="NCBIfam" id="TIGR01391">
    <property type="entry name" value="dnaG"/>
    <property type="match status" value="1"/>
</dbReference>
<dbReference type="CDD" id="cd03364">
    <property type="entry name" value="TOPRIM_DnaG_primases"/>
    <property type="match status" value="1"/>
</dbReference>
<dbReference type="InterPro" id="IPR002694">
    <property type="entry name" value="Znf_CHC2"/>
</dbReference>
<dbReference type="InterPro" id="IPR036185">
    <property type="entry name" value="DNA_heli_DnaB-like_N_sf"/>
</dbReference>
<evidence type="ECO:0000256" key="9">
    <source>
        <dbReference type="ARBA" id="ARBA00022842"/>
    </source>
</evidence>
<dbReference type="InterPro" id="IPR016136">
    <property type="entry name" value="DNA_helicase_N/primase_C"/>
</dbReference>
<evidence type="ECO:0000256" key="2">
    <source>
        <dbReference type="ARBA" id="ARBA00022515"/>
    </source>
</evidence>
<comment type="domain">
    <text evidence="12">Contains an N-terminal zinc-binding domain, a central core domain that contains the primase activity, and a C-terminal DnaB-binding domain.</text>
</comment>
<evidence type="ECO:0000256" key="3">
    <source>
        <dbReference type="ARBA" id="ARBA00022679"/>
    </source>
</evidence>
<dbReference type="HAMAP" id="MF_00974">
    <property type="entry name" value="DNA_primase_DnaG"/>
    <property type="match status" value="1"/>
</dbReference>
<dbReference type="PANTHER" id="PTHR30313">
    <property type="entry name" value="DNA PRIMASE"/>
    <property type="match status" value="1"/>
</dbReference>
<dbReference type="SUPFAM" id="SSF48024">
    <property type="entry name" value="N-terminal domain of DnaB helicase"/>
    <property type="match status" value="1"/>
</dbReference>
<dbReference type="EC" id="2.7.7.101" evidence="12"/>
<evidence type="ECO:0000259" key="14">
    <source>
        <dbReference type="PROSITE" id="PS50880"/>
    </source>
</evidence>
<dbReference type="SUPFAM" id="SSF57783">
    <property type="entry name" value="Zinc beta-ribbon"/>
    <property type="match status" value="1"/>
</dbReference>
<dbReference type="SMART" id="SM00400">
    <property type="entry name" value="ZnF_CHCC"/>
    <property type="match status" value="1"/>
</dbReference>
<dbReference type="Gene3D" id="1.10.860.10">
    <property type="entry name" value="DNAb Helicase, Chain A"/>
    <property type="match status" value="1"/>
</dbReference>
<evidence type="ECO:0000313" key="15">
    <source>
        <dbReference type="EMBL" id="WZL70180.1"/>
    </source>
</evidence>
<comment type="cofactor">
    <cofactor evidence="12 13">
        <name>Zn(2+)</name>
        <dbReference type="ChEBI" id="CHEBI:29105"/>
    </cofactor>
    <text evidence="12 13">Binds 1 zinc ion per monomer.</text>
</comment>
<keyword evidence="4 12" id="KW-0548">Nucleotidyltransferase</keyword>
<dbReference type="EMBL" id="CP121687">
    <property type="protein sequence ID" value="WZL70180.1"/>
    <property type="molecule type" value="Genomic_DNA"/>
</dbReference>
<sequence>MYYSEEIIEEIRSQNNLVDVVSEYVRLQRKGNSYFGLCPFHNEDTASFSVSPDKQMYYCFGCQAGGNVFTFIMQMENFSFIEAIKHLADRAHIALPQPEYSEEIRRKIEEKQVLLEIHKETAKYFYANLRSPRGQQASEYLIKRKLKENIQKLFGIGYSNMDFADLYQYLLYKGYDEELIAKSGLVIPKKKGKGYVDRFRNRIMFPIFDVHNQIIGFGGRVLDDSLPKYMNSPDTLLFDKSKNLYGLNYARTSGKNQILIVEGYMDVISLYQAGFENVVASLGTAFTHQQASLLKRYTGEVVIVYDSDTAGTNAALRAIPILSSAGLKIKVVQVPGEKDPDDYIKQNGPEAFQRLFDQAMGAVMFQVSIIRKKYNIEDTEQKIKFTMEVAQLLSKLDNEIERDVYLQEISNDTKISAQSILNEIKKYRTIQRRNTNTINQYSKKLETQPKDQFKTNQAPSTMDEKNGLYKAQKNILSFLYHNPLHYPKIKPHLSYEDFTDPVLMKVAQLMYGQYDKGLNIEPAAVINHFEGLNEQKQVSKIFGEEKNKNQEFDIEKAVNDQIKLIKKANIDKRSRNATDIYEIQSLIEQKKQLEKLYINLISG</sequence>
<dbReference type="RefSeq" id="WP_341877143.1">
    <property type="nucleotide sequence ID" value="NZ_CP121687.1"/>
</dbReference>
<dbReference type="InterPro" id="IPR019475">
    <property type="entry name" value="DNA_primase_DnaB-bd"/>
</dbReference>
<dbReference type="InterPro" id="IPR013264">
    <property type="entry name" value="DNAG_N"/>
</dbReference>
<evidence type="ECO:0000313" key="16">
    <source>
        <dbReference type="Proteomes" id="UP001486565"/>
    </source>
</evidence>
<dbReference type="PROSITE" id="PS50880">
    <property type="entry name" value="TOPRIM"/>
    <property type="match status" value="1"/>
</dbReference>
<keyword evidence="6 12" id="KW-0479">Metal-binding</keyword>
<keyword evidence="11 12" id="KW-0804">Transcription</keyword>
<evidence type="ECO:0000256" key="1">
    <source>
        <dbReference type="ARBA" id="ARBA00022478"/>
    </source>
</evidence>
<keyword evidence="9" id="KW-0460">Magnesium</keyword>
<keyword evidence="2 12" id="KW-0639">Primosome</keyword>
<dbReference type="SMART" id="SM00493">
    <property type="entry name" value="TOPRIM"/>
    <property type="match status" value="1"/>
</dbReference>
<dbReference type="PIRSF" id="PIRSF002811">
    <property type="entry name" value="DnaG"/>
    <property type="match status" value="1"/>
</dbReference>
<keyword evidence="1 12" id="KW-0240">DNA-directed RNA polymerase</keyword>
<dbReference type="InterPro" id="IPR030846">
    <property type="entry name" value="DnaG_bac"/>
</dbReference>
<evidence type="ECO:0000256" key="7">
    <source>
        <dbReference type="ARBA" id="ARBA00022771"/>
    </source>
</evidence>
<proteinExistence type="inferred from homology"/>
<dbReference type="Gene3D" id="3.40.1360.10">
    <property type="match status" value="1"/>
</dbReference>
<dbReference type="Proteomes" id="UP001486565">
    <property type="component" value="Chromosome"/>
</dbReference>
<protein>
    <recommendedName>
        <fullName evidence="12 13">DNA primase</fullName>
        <ecNumber evidence="12">2.7.7.101</ecNumber>
    </recommendedName>
</protein>
<dbReference type="Pfam" id="PF08275">
    <property type="entry name" value="DNAG_N"/>
    <property type="match status" value="1"/>
</dbReference>
<keyword evidence="8 12" id="KW-0862">Zinc</keyword>
<comment type="similarity">
    <text evidence="12 13">Belongs to the DnaG primase family.</text>
</comment>
<dbReference type="SUPFAM" id="SSF56731">
    <property type="entry name" value="DNA primase core"/>
    <property type="match status" value="1"/>
</dbReference>
<dbReference type="InterPro" id="IPR037068">
    <property type="entry name" value="DNA_primase_core_N_sf"/>
</dbReference>